<name>A0A6H1ZLL5_9ZZZZ</name>
<keyword evidence="2" id="KW-1133">Transmembrane helix</keyword>
<keyword evidence="2" id="KW-0812">Transmembrane</keyword>
<organism evidence="3">
    <name type="scientific">viral metagenome</name>
    <dbReference type="NCBI Taxonomy" id="1070528"/>
    <lineage>
        <taxon>unclassified sequences</taxon>
        <taxon>metagenomes</taxon>
        <taxon>organismal metagenomes</taxon>
    </lineage>
</organism>
<feature type="coiled-coil region" evidence="1">
    <location>
        <begin position="1075"/>
        <end position="1102"/>
    </location>
</feature>
<gene>
    <name evidence="3" type="ORF">TM448A00917_0001</name>
</gene>
<reference evidence="3" key="1">
    <citation type="submission" date="2020-03" db="EMBL/GenBank/DDBJ databases">
        <title>The deep terrestrial virosphere.</title>
        <authorList>
            <person name="Holmfeldt K."/>
            <person name="Nilsson E."/>
            <person name="Simone D."/>
            <person name="Lopez-Fernandez M."/>
            <person name="Wu X."/>
            <person name="de Brujin I."/>
            <person name="Lundin D."/>
            <person name="Andersson A."/>
            <person name="Bertilsson S."/>
            <person name="Dopson M."/>
        </authorList>
    </citation>
    <scope>NUCLEOTIDE SEQUENCE</scope>
    <source>
        <strain evidence="3">TM448A00917</strain>
    </source>
</reference>
<protein>
    <recommendedName>
        <fullName evidence="4">Tail protein</fullName>
    </recommendedName>
</protein>
<keyword evidence="2" id="KW-0472">Membrane</keyword>
<feature type="transmembrane region" description="Helical" evidence="2">
    <location>
        <begin position="699"/>
        <end position="728"/>
    </location>
</feature>
<accession>A0A6H1ZLL5</accession>
<evidence type="ECO:0000256" key="2">
    <source>
        <dbReference type="SAM" id="Phobius"/>
    </source>
</evidence>
<feature type="coiled-coil region" evidence="1">
    <location>
        <begin position="1159"/>
        <end position="1234"/>
    </location>
</feature>
<evidence type="ECO:0000256" key="1">
    <source>
        <dbReference type="SAM" id="Coils"/>
    </source>
</evidence>
<proteinExistence type="predicted"/>
<dbReference type="EMBL" id="MT144080">
    <property type="protein sequence ID" value="QJA48331.1"/>
    <property type="molecule type" value="Genomic_DNA"/>
</dbReference>
<evidence type="ECO:0000313" key="3">
    <source>
        <dbReference type="EMBL" id="QJA48331.1"/>
    </source>
</evidence>
<feature type="coiled-coil region" evidence="1">
    <location>
        <begin position="1008"/>
        <end position="1035"/>
    </location>
</feature>
<keyword evidence="1" id="KW-0175">Coiled coil</keyword>
<feature type="transmembrane region" description="Helical" evidence="2">
    <location>
        <begin position="620"/>
        <end position="638"/>
    </location>
</feature>
<sequence length="1576" mass="174363">MSGLKALQAQMGSGFGKAASTISSSVGQVSQAFGRLNQAATLEGALKSLESVDEEMRALLMSLKEAGSKENVFTALKEDALNLKEYVRTMTADLDKQIGKAIRSVTTKDISKANRDLERSTHGMRRNTQEFAKHLTSANVKIRASVDYAEELVTVLTKQKEKEEAITIQYTARKEAAKALLAKNKDLIAVAGVAIEKTNEIYVKHKNIQQAVEELKHAEEKINVVYDKLISQQRKAVELMIKQHKSPKIIEAASQRILYLEKQRNRELDKITMEMTKIQKLMVSGATGKEARAMAHNLKLVAIEAHKTAKSVSSLGLSSNLASKNIIRMGGATTGVFRIFSRWRNRILVATFALAGLIRSMQRFVKIAAETQKETAALETVAFNTGTSVKKVTNAVGELAKDGIFSISAITQSLKGLISMGISVDMAVQAIDTFKDSILANGKATLSMDEALTSGIQGLKEFRSQVSDNLGVMKNLDQILKENPDLVKKYGQSTALLIGFMKEAAQFEGARVKVLGMLSGKMMTLTQKIFMTKKALGEMISPIAHELINMVMKYTAAVREFVEENAHIIRAYAKDAGETIVNTVEFIKQLGSAIVTLTKDIGFIVFGTIKWLSKISEVRIAGTSVVKILILMAINFRILTSVLKKFGVVNRWVWFETIGKGVISATKSLFVFNVGLIKTRVSFAFLKTSVIKGMAQIKAAAIALSVALKAAFPALLGIAVVMAAILLVEKYISKLTEVAQKKKEIVALDEERARLAKSIMLDTEILGKVLGAIKNVEGVRKYNIEIEKLGVSIDSLVEKRNEMLKAPIFSMIAKGMFGELIGKDPFAPTKRDISDANKWAATESSQTLSTYQKDLKELTLEKEAFIELYKEEIEYLEKMGIVINEVTGSFQIMSSTGKVLFEASTKEAQIWLDTMLEFEGKMTGMTRLRDKSMKAAAKSEELLAEAISKRQEISQIKTETELIKFYNTYIEKTKDATDAALDYFTQMEDIETQMVDIKNFRDVSMGKLKKEAEQVTELTGDYKRLTKELKEVKEKYILAGTYEDIASQKDIKARKKRIEGIIETIKGLSDEAKAAIKLSDRYDRLSENLEEIKEKYKGLTGVLKAWGEVTDAQVTNVLEEYNEQIIKMGENLDTTGKAIIRQGQAYIDQIAILRDPGNAAALKLKLDIANAEFDALEKITKINDDHVEQKKEINKQLEGARQAVLKMEEGEVAIQAHLDEIVRLEILLSGLEDKRTIAVEATNWALKQQIALMEKQVIVQMKMKWQDISRKGEIKQQTSIWSILGLGTPATMTAEFQKFKEEISYMYENMEKIGITKTEERRDITKTYIDVLDKEKDFWYNYGDIVRQGTEQIITTLANFGKQYLEVSRQFNEQKAADYAKIAQMEEKKLISEAEADRQEAVLDQKYIDMKEIMGLRQKQQAWKMLEDLATAMGTKLLILGITGMLSKSLSHGQQIVAGLALLATGATAIYGLSGASGAGVEAARLEARSGVNLEAMEGGIGTTVTGPQAQTFGSTIQGQPMNITINPSITIQGELIGIGANGVQELREGLVPLIISAITDAAADGEFDNIVMGVA</sequence>
<evidence type="ECO:0008006" key="4">
    <source>
        <dbReference type="Google" id="ProtNLM"/>
    </source>
</evidence>